<comment type="caution">
    <text evidence="2">The sequence shown here is derived from an EMBL/GenBank/DDBJ whole genome shotgun (WGS) entry which is preliminary data.</text>
</comment>
<feature type="region of interest" description="Disordered" evidence="1">
    <location>
        <begin position="1"/>
        <end position="22"/>
    </location>
</feature>
<gene>
    <name evidence="2" type="ORF">GJ668_12700</name>
</gene>
<evidence type="ECO:0000313" key="3">
    <source>
        <dbReference type="Proteomes" id="UP000434044"/>
    </source>
</evidence>
<sequence length="76" mass="8526">MRHTRAIQRDRQHRPTSAPTAEAVAERLQDRVVWVGQGATRQRVRLIEIQSGGTVYRYLTNALNPVDLPSAYAAAL</sequence>
<evidence type="ECO:0000313" key="2">
    <source>
        <dbReference type="EMBL" id="MTW21948.1"/>
    </source>
</evidence>
<name>A0A6N8EFX1_9GAMM</name>
<dbReference type="Proteomes" id="UP000434044">
    <property type="component" value="Unassembled WGS sequence"/>
</dbReference>
<proteinExistence type="predicted"/>
<organism evidence="2 3">
    <name type="scientific">Allochromatium palmeri</name>
    <dbReference type="NCBI Taxonomy" id="231048"/>
    <lineage>
        <taxon>Bacteria</taxon>
        <taxon>Pseudomonadati</taxon>
        <taxon>Pseudomonadota</taxon>
        <taxon>Gammaproteobacteria</taxon>
        <taxon>Chromatiales</taxon>
        <taxon>Chromatiaceae</taxon>
        <taxon>Allochromatium</taxon>
    </lineage>
</organism>
<feature type="compositionally biased region" description="Basic residues" evidence="1">
    <location>
        <begin position="1"/>
        <end position="14"/>
    </location>
</feature>
<evidence type="ECO:0000256" key="1">
    <source>
        <dbReference type="SAM" id="MobiDB-lite"/>
    </source>
</evidence>
<protein>
    <submittedName>
        <fullName evidence="2">Uncharacterized protein</fullName>
    </submittedName>
</protein>
<dbReference type="EMBL" id="WNKT01000028">
    <property type="protein sequence ID" value="MTW21948.1"/>
    <property type="molecule type" value="Genomic_DNA"/>
</dbReference>
<dbReference type="RefSeq" id="WP_155450524.1">
    <property type="nucleotide sequence ID" value="NZ_WNKT01000028.1"/>
</dbReference>
<dbReference type="AlphaFoldDB" id="A0A6N8EFX1"/>
<reference evidence="2 3" key="1">
    <citation type="submission" date="2019-11" db="EMBL/GenBank/DDBJ databases">
        <title>Whole-genome sequence of the anaerobic purple sulfur bacterium Allochromatium palmeri DSM 15591.</title>
        <authorList>
            <person name="Kyndt J.A."/>
            <person name="Meyer T.E."/>
        </authorList>
    </citation>
    <scope>NUCLEOTIDE SEQUENCE [LARGE SCALE GENOMIC DNA]</scope>
    <source>
        <strain evidence="2 3">DSM 15591</strain>
    </source>
</reference>
<accession>A0A6N8EFX1</accession>
<dbReference type="OrthoDB" id="6112254at2"/>
<keyword evidence="3" id="KW-1185">Reference proteome</keyword>